<feature type="transmembrane region" description="Helical" evidence="2">
    <location>
        <begin position="189"/>
        <end position="210"/>
    </location>
</feature>
<accession>A0AA97PKR4</accession>
<gene>
    <name evidence="4" type="ORF">OOU_Y34scaffold00546g1</name>
</gene>
<reference evidence="4" key="1">
    <citation type="journal article" date="2012" name="PLoS Genet.">
        <title>Comparative analysis of the genomes of two field isolates of the rice blast fungus Magnaporthe oryzae.</title>
        <authorList>
            <person name="Xue M."/>
            <person name="Yang J."/>
            <person name="Li Z."/>
            <person name="Hu S."/>
            <person name="Yao N."/>
            <person name="Dean R.A."/>
            <person name="Zhao W."/>
            <person name="Shen M."/>
            <person name="Zhang H."/>
            <person name="Li C."/>
            <person name="Liu L."/>
            <person name="Cao L."/>
            <person name="Xu X."/>
            <person name="Xing Y."/>
            <person name="Hsiang T."/>
            <person name="Zhang Z."/>
            <person name="Xu J.R."/>
            <person name="Peng Y.L."/>
        </authorList>
    </citation>
    <scope>NUCLEOTIDE SEQUENCE</scope>
    <source>
        <strain evidence="4">Y34</strain>
    </source>
</reference>
<feature type="region of interest" description="Disordered" evidence="1">
    <location>
        <begin position="255"/>
        <end position="312"/>
    </location>
</feature>
<name>A0AA97PKR4_PYRO3</name>
<proteinExistence type="predicted"/>
<keyword evidence="2" id="KW-1133">Transmembrane helix</keyword>
<feature type="chain" id="PRO_5041722996" evidence="3">
    <location>
        <begin position="24"/>
        <end position="312"/>
    </location>
</feature>
<keyword evidence="2" id="KW-0472">Membrane</keyword>
<feature type="compositionally biased region" description="Polar residues" evidence="1">
    <location>
        <begin position="303"/>
        <end position="312"/>
    </location>
</feature>
<protein>
    <submittedName>
        <fullName evidence="4">Uncharacterized protein</fullName>
    </submittedName>
</protein>
<evidence type="ECO:0000256" key="2">
    <source>
        <dbReference type="SAM" id="Phobius"/>
    </source>
</evidence>
<evidence type="ECO:0000256" key="3">
    <source>
        <dbReference type="SAM" id="SignalP"/>
    </source>
</evidence>
<feature type="signal peptide" evidence="3">
    <location>
        <begin position="1"/>
        <end position="23"/>
    </location>
</feature>
<evidence type="ECO:0000313" key="4">
    <source>
        <dbReference type="EMBL" id="ELQ38282.1"/>
    </source>
</evidence>
<organism evidence="4">
    <name type="scientific">Pyricularia oryzae (strain Y34)</name>
    <name type="common">Rice blast fungus</name>
    <name type="synonym">Magnaporthe oryzae</name>
    <dbReference type="NCBI Taxonomy" id="1143189"/>
    <lineage>
        <taxon>Eukaryota</taxon>
        <taxon>Fungi</taxon>
        <taxon>Dikarya</taxon>
        <taxon>Ascomycota</taxon>
        <taxon>Pezizomycotina</taxon>
        <taxon>Sordariomycetes</taxon>
        <taxon>Sordariomycetidae</taxon>
        <taxon>Magnaporthales</taxon>
        <taxon>Pyriculariaceae</taxon>
        <taxon>Pyricularia</taxon>
    </lineage>
</organism>
<sequence length="312" mass="33336">MAPALTIVWRFVLSSLLTSFCSGQEAPSPPTTCYWPNGSVHREGILCAGRENGRSCCAQGQACLSNGLCLDQKTNSRLRRMSCADPALLPQNCPAIDLCRGESPGSPGILRQCPKDETYWFCLRPDVWDDNCANASMTLKAGRVDDGRNGNLSGILLAGEVNVCQTDVPAAQEAPAASSSSSSSQDSTIAVGVSLGVLLLAAAAVAFFFWRRWKDMRLELDAFRAGMNTTSPPETQKRHPSLKRVPSVAEVAFPDDRSELPQTGPSPGSEIHEADAGQVFEVHGTSKHTPSTIAASPRLPPTLASSPRITLR</sequence>
<evidence type="ECO:0000256" key="1">
    <source>
        <dbReference type="SAM" id="MobiDB-lite"/>
    </source>
</evidence>
<dbReference type="EMBL" id="JH793592">
    <property type="protein sequence ID" value="ELQ38282.1"/>
    <property type="molecule type" value="Genomic_DNA"/>
</dbReference>
<keyword evidence="2" id="KW-0812">Transmembrane</keyword>
<dbReference type="Proteomes" id="UP000011086">
    <property type="component" value="Unassembled WGS sequence"/>
</dbReference>
<keyword evidence="3" id="KW-0732">Signal</keyword>
<dbReference type="AlphaFoldDB" id="A0AA97PKR4"/>